<feature type="signal peptide" evidence="1">
    <location>
        <begin position="1"/>
        <end position="17"/>
    </location>
</feature>
<reference evidence="3" key="2">
    <citation type="journal article" date="2013" name="PLoS Genet.">
        <title>Comparative genome structure, secondary metabolite, and effector coding capacity across Cochliobolus pathogens.</title>
        <authorList>
            <person name="Condon B.J."/>
            <person name="Leng Y."/>
            <person name="Wu D."/>
            <person name="Bushley K.E."/>
            <person name="Ohm R.A."/>
            <person name="Otillar R."/>
            <person name="Martin J."/>
            <person name="Schackwitz W."/>
            <person name="Grimwood J."/>
            <person name="MohdZainudin N."/>
            <person name="Xue C."/>
            <person name="Wang R."/>
            <person name="Manning V.A."/>
            <person name="Dhillon B."/>
            <person name="Tu Z.J."/>
            <person name="Steffenson B.J."/>
            <person name="Salamov A."/>
            <person name="Sun H."/>
            <person name="Lowry S."/>
            <person name="LaButti K."/>
            <person name="Han J."/>
            <person name="Copeland A."/>
            <person name="Lindquist E."/>
            <person name="Barry K."/>
            <person name="Schmutz J."/>
            <person name="Baker S.E."/>
            <person name="Ciuffetti L.M."/>
            <person name="Grigoriev I.V."/>
            <person name="Zhong S."/>
            <person name="Turgeon B.G."/>
        </authorList>
    </citation>
    <scope>NUCLEOTIDE SEQUENCE [LARGE SCALE GENOMIC DNA]</scope>
    <source>
        <strain evidence="3">C5 / ATCC 48332 / race O</strain>
    </source>
</reference>
<name>M2V4I8_COCH5</name>
<evidence type="ECO:0000313" key="2">
    <source>
        <dbReference type="EMBL" id="EMD94892.1"/>
    </source>
</evidence>
<dbReference type="eggNOG" id="ENOG502STSG">
    <property type="taxonomic scope" value="Eukaryota"/>
</dbReference>
<dbReference type="OrthoDB" id="5394791at2759"/>
<evidence type="ECO:0000313" key="3">
    <source>
        <dbReference type="Proteomes" id="UP000016936"/>
    </source>
</evidence>
<dbReference type="HOGENOM" id="CLU_156724_0_0_1"/>
<dbReference type="OMA" id="KRACSYN"/>
<evidence type="ECO:0000256" key="1">
    <source>
        <dbReference type="SAM" id="SignalP"/>
    </source>
</evidence>
<protein>
    <submittedName>
        <fullName evidence="2">Uncharacterized protein</fullName>
    </submittedName>
</protein>
<accession>M2V4I8</accession>
<sequence>MHFQHALSLLFAVTALASLSPEANNNPTLVNRDSLPLDKRACSYNGCACVSGLAAGVYCGNCVVGAGTYAIRTKRISTHAYQCNSSGGCCDYGVASDCGKSGARCRQGSPN</sequence>
<keyword evidence="1" id="KW-0732">Signal</keyword>
<organism evidence="2 3">
    <name type="scientific">Cochliobolus heterostrophus (strain C5 / ATCC 48332 / race O)</name>
    <name type="common">Southern corn leaf blight fungus</name>
    <name type="synonym">Bipolaris maydis</name>
    <dbReference type="NCBI Taxonomy" id="701091"/>
    <lineage>
        <taxon>Eukaryota</taxon>
        <taxon>Fungi</taxon>
        <taxon>Dikarya</taxon>
        <taxon>Ascomycota</taxon>
        <taxon>Pezizomycotina</taxon>
        <taxon>Dothideomycetes</taxon>
        <taxon>Pleosporomycetidae</taxon>
        <taxon>Pleosporales</taxon>
        <taxon>Pleosporineae</taxon>
        <taxon>Pleosporaceae</taxon>
        <taxon>Bipolaris</taxon>
    </lineage>
</organism>
<feature type="chain" id="PRO_5004028217" evidence="1">
    <location>
        <begin position="18"/>
        <end position="111"/>
    </location>
</feature>
<reference evidence="2 3" key="1">
    <citation type="journal article" date="2012" name="PLoS Pathog.">
        <title>Diverse lifestyles and strategies of plant pathogenesis encoded in the genomes of eighteen Dothideomycetes fungi.</title>
        <authorList>
            <person name="Ohm R.A."/>
            <person name="Feau N."/>
            <person name="Henrissat B."/>
            <person name="Schoch C.L."/>
            <person name="Horwitz B.A."/>
            <person name="Barry K.W."/>
            <person name="Condon B.J."/>
            <person name="Copeland A.C."/>
            <person name="Dhillon B."/>
            <person name="Glaser F."/>
            <person name="Hesse C.N."/>
            <person name="Kosti I."/>
            <person name="LaButti K."/>
            <person name="Lindquist E.A."/>
            <person name="Lucas S."/>
            <person name="Salamov A.A."/>
            <person name="Bradshaw R.E."/>
            <person name="Ciuffetti L."/>
            <person name="Hamelin R.C."/>
            <person name="Kema G.H.J."/>
            <person name="Lawrence C."/>
            <person name="Scott J.A."/>
            <person name="Spatafora J.W."/>
            <person name="Turgeon B.G."/>
            <person name="de Wit P.J.G.M."/>
            <person name="Zhong S."/>
            <person name="Goodwin S.B."/>
            <person name="Grigoriev I.V."/>
        </authorList>
    </citation>
    <scope>NUCLEOTIDE SEQUENCE [LARGE SCALE GENOMIC DNA]</scope>
    <source>
        <strain evidence="3">C5 / ATCC 48332 / race O</strain>
    </source>
</reference>
<dbReference type="Proteomes" id="UP000016936">
    <property type="component" value="Unassembled WGS sequence"/>
</dbReference>
<gene>
    <name evidence="2" type="ORF">COCHEDRAFT_1019830</name>
</gene>
<dbReference type="EMBL" id="KB445571">
    <property type="protein sequence ID" value="EMD94892.1"/>
    <property type="molecule type" value="Genomic_DNA"/>
</dbReference>
<proteinExistence type="predicted"/>
<keyword evidence="3" id="KW-1185">Reference proteome</keyword>
<dbReference type="AlphaFoldDB" id="M2V4I8"/>